<keyword evidence="2" id="KW-1185">Reference proteome</keyword>
<name>A0A0C3NU24_PISTI</name>
<reference evidence="1 2" key="1">
    <citation type="submission" date="2014-04" db="EMBL/GenBank/DDBJ databases">
        <authorList>
            <consortium name="DOE Joint Genome Institute"/>
            <person name="Kuo A."/>
            <person name="Kohler A."/>
            <person name="Costa M.D."/>
            <person name="Nagy L.G."/>
            <person name="Floudas D."/>
            <person name="Copeland A."/>
            <person name="Barry K.W."/>
            <person name="Cichocki N."/>
            <person name="Veneault-Fourrey C."/>
            <person name="LaButti K."/>
            <person name="Lindquist E.A."/>
            <person name="Lipzen A."/>
            <person name="Lundell T."/>
            <person name="Morin E."/>
            <person name="Murat C."/>
            <person name="Sun H."/>
            <person name="Tunlid A."/>
            <person name="Henrissat B."/>
            <person name="Grigoriev I.V."/>
            <person name="Hibbett D.S."/>
            <person name="Martin F."/>
            <person name="Nordberg H.P."/>
            <person name="Cantor M.N."/>
            <person name="Hua S.X."/>
        </authorList>
    </citation>
    <scope>NUCLEOTIDE SEQUENCE [LARGE SCALE GENOMIC DNA]</scope>
    <source>
        <strain evidence="1 2">Marx 270</strain>
    </source>
</reference>
<organism evidence="1 2">
    <name type="scientific">Pisolithus tinctorius Marx 270</name>
    <dbReference type="NCBI Taxonomy" id="870435"/>
    <lineage>
        <taxon>Eukaryota</taxon>
        <taxon>Fungi</taxon>
        <taxon>Dikarya</taxon>
        <taxon>Basidiomycota</taxon>
        <taxon>Agaricomycotina</taxon>
        <taxon>Agaricomycetes</taxon>
        <taxon>Agaricomycetidae</taxon>
        <taxon>Boletales</taxon>
        <taxon>Sclerodermatineae</taxon>
        <taxon>Pisolithaceae</taxon>
        <taxon>Pisolithus</taxon>
    </lineage>
</organism>
<evidence type="ECO:0000313" key="1">
    <source>
        <dbReference type="EMBL" id="KIN98940.1"/>
    </source>
</evidence>
<feature type="non-terminal residue" evidence="1">
    <location>
        <position position="91"/>
    </location>
</feature>
<reference evidence="2" key="2">
    <citation type="submission" date="2015-01" db="EMBL/GenBank/DDBJ databases">
        <title>Evolutionary Origins and Diversification of the Mycorrhizal Mutualists.</title>
        <authorList>
            <consortium name="DOE Joint Genome Institute"/>
            <consortium name="Mycorrhizal Genomics Consortium"/>
            <person name="Kohler A."/>
            <person name="Kuo A."/>
            <person name="Nagy L.G."/>
            <person name="Floudas D."/>
            <person name="Copeland A."/>
            <person name="Barry K.W."/>
            <person name="Cichocki N."/>
            <person name="Veneault-Fourrey C."/>
            <person name="LaButti K."/>
            <person name="Lindquist E.A."/>
            <person name="Lipzen A."/>
            <person name="Lundell T."/>
            <person name="Morin E."/>
            <person name="Murat C."/>
            <person name="Riley R."/>
            <person name="Ohm R."/>
            <person name="Sun H."/>
            <person name="Tunlid A."/>
            <person name="Henrissat B."/>
            <person name="Grigoriev I.V."/>
            <person name="Hibbett D.S."/>
            <person name="Martin F."/>
        </authorList>
    </citation>
    <scope>NUCLEOTIDE SEQUENCE [LARGE SCALE GENOMIC DNA]</scope>
    <source>
        <strain evidence="2">Marx 270</strain>
    </source>
</reference>
<gene>
    <name evidence="1" type="ORF">M404DRAFT_51798</name>
</gene>
<dbReference type="EMBL" id="KN832010">
    <property type="protein sequence ID" value="KIN98940.1"/>
    <property type="molecule type" value="Genomic_DNA"/>
</dbReference>
<sequence length="91" mass="10070">DHPPDFKTEFHPHSKHLTLFQSTEEFSQQNLECMPPDCEPWCPFASEGDYIFASIAMEAGLSSNQVDSLLKLVHCISQGTAGVMLCNDVGL</sequence>
<dbReference type="AlphaFoldDB" id="A0A0C3NU24"/>
<accession>A0A0C3NU24</accession>
<dbReference type="HOGENOM" id="CLU_160158_0_0_1"/>
<evidence type="ECO:0000313" key="2">
    <source>
        <dbReference type="Proteomes" id="UP000054217"/>
    </source>
</evidence>
<proteinExistence type="predicted"/>
<dbReference type="Proteomes" id="UP000054217">
    <property type="component" value="Unassembled WGS sequence"/>
</dbReference>
<dbReference type="InParanoid" id="A0A0C3NU24"/>
<feature type="non-terminal residue" evidence="1">
    <location>
        <position position="1"/>
    </location>
</feature>
<dbReference type="OrthoDB" id="2681202at2759"/>
<protein>
    <submittedName>
        <fullName evidence="1">Uncharacterized protein</fullName>
    </submittedName>
</protein>